<reference evidence="2" key="1">
    <citation type="submission" date="2023-11" db="EMBL/GenBank/DDBJ databases">
        <authorList>
            <person name="Alioto T."/>
            <person name="Alioto T."/>
            <person name="Gomez Garrido J."/>
        </authorList>
    </citation>
    <scope>NUCLEOTIDE SEQUENCE</scope>
</reference>
<dbReference type="EMBL" id="CAVMBE010000102">
    <property type="protein sequence ID" value="CAK4034063.1"/>
    <property type="molecule type" value="Genomic_DNA"/>
</dbReference>
<dbReference type="Proteomes" id="UP001296104">
    <property type="component" value="Unassembled WGS sequence"/>
</dbReference>
<keyword evidence="3" id="KW-1185">Reference proteome</keyword>
<sequence>MGVAGSKVSEGEEQPEPLPLPRCQTTLPGQALAPPLPPLKRPCGLLDSPESAEPRDRKKQKLSSVTKMKRINKVATPVPSVATPDAPASGNRDSIVNDQRDERTLMVSDTLSPGNIEDASHASAGERESASGCQRNRMLPARAPPERRNVGVNGTNGSRLEEVHADEMTAVDFAFLANGEVPEHIVHAGYEATPLADCSDQEPTHIVTARQPTPQSQIDEATGCAIVQDSPISLITRRENRRQIQKAIDILSSSPLSDLCPVGRSARAETPTQARSLPQSSYAYVGFVPGVNWDDERSTSVRKQKISSGIMASPIDPHLQDGNRRRKLGGLWNGWQGMYREDFEGPLSRGCL</sequence>
<evidence type="ECO:0000313" key="2">
    <source>
        <dbReference type="EMBL" id="CAK4034063.1"/>
    </source>
</evidence>
<protein>
    <submittedName>
        <fullName evidence="2">Uncharacterized protein</fullName>
    </submittedName>
</protein>
<gene>
    <name evidence="2" type="ORF">LECACI_7A009221</name>
</gene>
<evidence type="ECO:0000313" key="3">
    <source>
        <dbReference type="Proteomes" id="UP001296104"/>
    </source>
</evidence>
<comment type="caution">
    <text evidence="2">The sequence shown here is derived from an EMBL/GenBank/DDBJ whole genome shotgun (WGS) entry which is preliminary data.</text>
</comment>
<accession>A0AAI8Z7U5</accession>
<dbReference type="AlphaFoldDB" id="A0AAI8Z7U5"/>
<proteinExistence type="predicted"/>
<feature type="compositionally biased region" description="Basic residues" evidence="1">
    <location>
        <begin position="57"/>
        <end position="72"/>
    </location>
</feature>
<feature type="compositionally biased region" description="Basic and acidic residues" evidence="1">
    <location>
        <begin position="118"/>
        <end position="129"/>
    </location>
</feature>
<name>A0AAI8Z7U5_9PEZI</name>
<feature type="region of interest" description="Disordered" evidence="1">
    <location>
        <begin position="1"/>
        <end position="157"/>
    </location>
</feature>
<evidence type="ECO:0000256" key="1">
    <source>
        <dbReference type="SAM" id="MobiDB-lite"/>
    </source>
</evidence>
<organism evidence="2 3">
    <name type="scientific">Lecanosticta acicola</name>
    <dbReference type="NCBI Taxonomy" id="111012"/>
    <lineage>
        <taxon>Eukaryota</taxon>
        <taxon>Fungi</taxon>
        <taxon>Dikarya</taxon>
        <taxon>Ascomycota</taxon>
        <taxon>Pezizomycotina</taxon>
        <taxon>Dothideomycetes</taxon>
        <taxon>Dothideomycetidae</taxon>
        <taxon>Mycosphaerellales</taxon>
        <taxon>Mycosphaerellaceae</taxon>
        <taxon>Lecanosticta</taxon>
    </lineage>
</organism>